<gene>
    <name evidence="1" type="ORF">DPMN_131792</name>
</gene>
<proteinExistence type="predicted"/>
<reference evidence="1" key="2">
    <citation type="submission" date="2020-11" db="EMBL/GenBank/DDBJ databases">
        <authorList>
            <person name="McCartney M.A."/>
            <person name="Auch B."/>
            <person name="Kono T."/>
            <person name="Mallez S."/>
            <person name="Becker A."/>
            <person name="Gohl D.M."/>
            <person name="Silverstein K.A.T."/>
            <person name="Koren S."/>
            <person name="Bechman K.B."/>
            <person name="Herman A."/>
            <person name="Abrahante J.E."/>
            <person name="Garbe J."/>
        </authorList>
    </citation>
    <scope>NUCLEOTIDE SEQUENCE</scope>
    <source>
        <strain evidence="1">Duluth1</strain>
        <tissue evidence="1">Whole animal</tissue>
    </source>
</reference>
<evidence type="ECO:0000313" key="1">
    <source>
        <dbReference type="EMBL" id="KAH3803529.1"/>
    </source>
</evidence>
<evidence type="ECO:0000313" key="2">
    <source>
        <dbReference type="Proteomes" id="UP000828390"/>
    </source>
</evidence>
<dbReference type="AlphaFoldDB" id="A0A9D4FQD7"/>
<protein>
    <submittedName>
        <fullName evidence="1">Uncharacterized protein</fullName>
    </submittedName>
</protein>
<name>A0A9D4FQD7_DREPO</name>
<reference evidence="1" key="1">
    <citation type="journal article" date="2019" name="bioRxiv">
        <title>The Genome of the Zebra Mussel, Dreissena polymorpha: A Resource for Invasive Species Research.</title>
        <authorList>
            <person name="McCartney M.A."/>
            <person name="Auch B."/>
            <person name="Kono T."/>
            <person name="Mallez S."/>
            <person name="Zhang Y."/>
            <person name="Obille A."/>
            <person name="Becker A."/>
            <person name="Abrahante J.E."/>
            <person name="Garbe J."/>
            <person name="Badalamenti J.P."/>
            <person name="Herman A."/>
            <person name="Mangelson H."/>
            <person name="Liachko I."/>
            <person name="Sullivan S."/>
            <person name="Sone E.D."/>
            <person name="Koren S."/>
            <person name="Silverstein K.A.T."/>
            <person name="Beckman K.B."/>
            <person name="Gohl D.M."/>
        </authorList>
    </citation>
    <scope>NUCLEOTIDE SEQUENCE</scope>
    <source>
        <strain evidence="1">Duluth1</strain>
        <tissue evidence="1">Whole animal</tissue>
    </source>
</reference>
<accession>A0A9D4FQD7</accession>
<dbReference type="Proteomes" id="UP000828390">
    <property type="component" value="Unassembled WGS sequence"/>
</dbReference>
<dbReference type="EMBL" id="JAIWYP010000006">
    <property type="protein sequence ID" value="KAH3803529.1"/>
    <property type="molecule type" value="Genomic_DNA"/>
</dbReference>
<organism evidence="1 2">
    <name type="scientific">Dreissena polymorpha</name>
    <name type="common">Zebra mussel</name>
    <name type="synonym">Mytilus polymorpha</name>
    <dbReference type="NCBI Taxonomy" id="45954"/>
    <lineage>
        <taxon>Eukaryota</taxon>
        <taxon>Metazoa</taxon>
        <taxon>Spiralia</taxon>
        <taxon>Lophotrochozoa</taxon>
        <taxon>Mollusca</taxon>
        <taxon>Bivalvia</taxon>
        <taxon>Autobranchia</taxon>
        <taxon>Heteroconchia</taxon>
        <taxon>Euheterodonta</taxon>
        <taxon>Imparidentia</taxon>
        <taxon>Neoheterodontei</taxon>
        <taxon>Myida</taxon>
        <taxon>Dreissenoidea</taxon>
        <taxon>Dreissenidae</taxon>
        <taxon>Dreissena</taxon>
    </lineage>
</organism>
<sequence length="71" mass="8148">MNVMYMRPETAKREFIEASKTVKKNAKMTNSTSNVITREDITIPKNKKAKKQTQKSALEQQLADCKATIRM</sequence>
<comment type="caution">
    <text evidence="1">The sequence shown here is derived from an EMBL/GenBank/DDBJ whole genome shotgun (WGS) entry which is preliminary data.</text>
</comment>
<keyword evidence="2" id="KW-1185">Reference proteome</keyword>